<proteinExistence type="predicted"/>
<dbReference type="AlphaFoldDB" id="A0A6S6QM98"/>
<dbReference type="Gene3D" id="3.40.50.300">
    <property type="entry name" value="P-loop containing nucleotide triphosphate hydrolases"/>
    <property type="match status" value="1"/>
</dbReference>
<dbReference type="EMBL" id="AP023367">
    <property type="protein sequence ID" value="BCJ92473.1"/>
    <property type="molecule type" value="Genomic_DNA"/>
</dbReference>
<accession>A0A6S6QM98</accession>
<sequence length="334" mass="37769">MNTTIAIYDKDSNYSNLLMDYLKKKYKFLAQSRVFTNLESLKEYLKEGSIHILLLGEEVKEDIIQENAKYICLLSEGNFLNENEQSDTSRYPTIYKFQSAEKILEELFSYFPLDRLQGKPQALIQEKELIGVFSRDTGISLQGFALSLAQEYSKSKKTLYITLSEIQALEELMSGENKSGLSEVIYYLKQNPSNLLQKVNSVIKHMNTLDIIPGAAFGPDVYELSGEDIMLLLDTLNRSDYEVIVIEASSLTLSNLGLLRECSKVFLLEADNCFSEASQEILSKQLTWAGWGDIVDKFQVIRLGAEEQLRILEYLGQAFSSDSVLLPGAAFVTM</sequence>
<reference evidence="1 2" key="1">
    <citation type="journal article" date="2016" name="Int. J. Syst. Evol. Microbiol.">
        <title>Descriptions of Anaerotaenia torta gen. nov., sp. nov. and Anaerocolumna cellulosilytica gen. nov., sp. nov. isolated from a methanogenic reactor of cattle waste.</title>
        <authorList>
            <person name="Uek A."/>
            <person name="Ohtaki Y."/>
            <person name="Kaku N."/>
            <person name="Ueki K."/>
        </authorList>
    </citation>
    <scope>NUCLEOTIDE SEQUENCE [LARGE SCALE GENOMIC DNA]</scope>
    <source>
        <strain evidence="1 2">SN021</strain>
    </source>
</reference>
<dbReference type="Gene3D" id="3.40.50.10850">
    <property type="entry name" value="Ntrc-like two-domain protein"/>
    <property type="match status" value="1"/>
</dbReference>
<keyword evidence="2" id="KW-1185">Reference proteome</keyword>
<dbReference type="KEGG" id="acel:acsn021_00420"/>
<dbReference type="InterPro" id="IPR027417">
    <property type="entry name" value="P-loop_NTPase"/>
</dbReference>
<name>A0A6S6QM98_9FIRM</name>
<dbReference type="RefSeq" id="WP_184093106.1">
    <property type="nucleotide sequence ID" value="NZ_AP023367.1"/>
</dbReference>
<evidence type="ECO:0000313" key="2">
    <source>
        <dbReference type="Proteomes" id="UP000515561"/>
    </source>
</evidence>
<protein>
    <submittedName>
        <fullName evidence="1">Uncharacterized protein</fullName>
    </submittedName>
</protein>
<dbReference type="Proteomes" id="UP000515561">
    <property type="component" value="Chromosome"/>
</dbReference>
<gene>
    <name evidence="1" type="ORF">acsn021_00420</name>
</gene>
<evidence type="ECO:0000313" key="1">
    <source>
        <dbReference type="EMBL" id="BCJ92473.1"/>
    </source>
</evidence>
<organism evidence="1 2">
    <name type="scientific">Anaerocolumna cellulosilytica</name>
    <dbReference type="NCBI Taxonomy" id="433286"/>
    <lineage>
        <taxon>Bacteria</taxon>
        <taxon>Bacillati</taxon>
        <taxon>Bacillota</taxon>
        <taxon>Clostridia</taxon>
        <taxon>Lachnospirales</taxon>
        <taxon>Lachnospiraceae</taxon>
        <taxon>Anaerocolumna</taxon>
    </lineage>
</organism>